<dbReference type="AlphaFoldDB" id="A0AAD4K6R3"/>
<dbReference type="FunFam" id="2.60.40.150:FF:000223">
    <property type="entry name" value="Synaptotagmin alpha, isoform A"/>
    <property type="match status" value="1"/>
</dbReference>
<dbReference type="GO" id="GO:0030672">
    <property type="term" value="C:synaptic vesicle membrane"/>
    <property type="evidence" value="ECO:0007669"/>
    <property type="project" value="TreeGrafter"/>
</dbReference>
<dbReference type="Proteomes" id="UP001200034">
    <property type="component" value="Unassembled WGS sequence"/>
</dbReference>
<protein>
    <recommendedName>
        <fullName evidence="3">C2 domain-containing protein</fullName>
    </recommendedName>
</protein>
<feature type="domain" description="C2" evidence="3">
    <location>
        <begin position="222"/>
        <end position="341"/>
    </location>
</feature>
<dbReference type="GO" id="GO:0005886">
    <property type="term" value="C:plasma membrane"/>
    <property type="evidence" value="ECO:0007669"/>
    <property type="project" value="TreeGrafter"/>
</dbReference>
<dbReference type="PROSITE" id="PS50004">
    <property type="entry name" value="C2"/>
    <property type="match status" value="2"/>
</dbReference>
<proteinExistence type="predicted"/>
<keyword evidence="5" id="KW-1185">Reference proteome</keyword>
<dbReference type="GO" id="GO:0030276">
    <property type="term" value="F:clathrin binding"/>
    <property type="evidence" value="ECO:0007669"/>
    <property type="project" value="TreeGrafter"/>
</dbReference>
<dbReference type="GO" id="GO:0030424">
    <property type="term" value="C:axon"/>
    <property type="evidence" value="ECO:0007669"/>
    <property type="project" value="TreeGrafter"/>
</dbReference>
<keyword evidence="2" id="KW-0812">Transmembrane</keyword>
<reference evidence="4" key="1">
    <citation type="journal article" date="2021" name="Mol. Ecol. Resour.">
        <title>Phylogenomic analyses of the genus Drosophila reveals genomic signals of climate adaptation.</title>
        <authorList>
            <person name="Li F."/>
            <person name="Rane R.V."/>
            <person name="Luria V."/>
            <person name="Xiong Z."/>
            <person name="Chen J."/>
            <person name="Li Z."/>
            <person name="Catullo R.A."/>
            <person name="Griffin P.C."/>
            <person name="Schiffer M."/>
            <person name="Pearce S."/>
            <person name="Lee S.F."/>
            <person name="McElroy K."/>
            <person name="Stocker A."/>
            <person name="Shirriffs J."/>
            <person name="Cockerell F."/>
            <person name="Coppin C."/>
            <person name="Sgro C.M."/>
            <person name="Karger A."/>
            <person name="Cain J.W."/>
            <person name="Weber J.A."/>
            <person name="Santpere G."/>
            <person name="Kirschner M.W."/>
            <person name="Hoffmann A.A."/>
            <person name="Oakeshott J.G."/>
            <person name="Zhang G."/>
        </authorList>
    </citation>
    <scope>NUCLEOTIDE SEQUENCE</scope>
    <source>
        <strain evidence="4">BGI-SZ-2011g</strain>
    </source>
</reference>
<dbReference type="FunFam" id="2.60.40.150:FF:000211">
    <property type="entry name" value="synaptotagmin-5 isoform X1"/>
    <property type="match status" value="1"/>
</dbReference>
<dbReference type="GO" id="GO:0001786">
    <property type="term" value="F:phosphatidylserine binding"/>
    <property type="evidence" value="ECO:0007669"/>
    <property type="project" value="TreeGrafter"/>
</dbReference>
<dbReference type="GO" id="GO:0031045">
    <property type="term" value="C:dense core granule"/>
    <property type="evidence" value="ECO:0007669"/>
    <property type="project" value="TreeGrafter"/>
</dbReference>
<evidence type="ECO:0000313" key="4">
    <source>
        <dbReference type="EMBL" id="KAH8377905.1"/>
    </source>
</evidence>
<evidence type="ECO:0000313" key="5">
    <source>
        <dbReference type="Proteomes" id="UP001200034"/>
    </source>
</evidence>
<dbReference type="PRINTS" id="PR00360">
    <property type="entry name" value="C2DOMAIN"/>
</dbReference>
<dbReference type="EMBL" id="JAJJHW010001127">
    <property type="protein sequence ID" value="KAH8377905.1"/>
    <property type="molecule type" value="Genomic_DNA"/>
</dbReference>
<dbReference type="SMART" id="SM00239">
    <property type="entry name" value="C2"/>
    <property type="match status" value="2"/>
</dbReference>
<organism evidence="4 5">
    <name type="scientific">Drosophila rubida</name>
    <dbReference type="NCBI Taxonomy" id="30044"/>
    <lineage>
        <taxon>Eukaryota</taxon>
        <taxon>Metazoa</taxon>
        <taxon>Ecdysozoa</taxon>
        <taxon>Arthropoda</taxon>
        <taxon>Hexapoda</taxon>
        <taxon>Insecta</taxon>
        <taxon>Pterygota</taxon>
        <taxon>Neoptera</taxon>
        <taxon>Endopterygota</taxon>
        <taxon>Diptera</taxon>
        <taxon>Brachycera</taxon>
        <taxon>Muscomorpha</taxon>
        <taxon>Ephydroidea</taxon>
        <taxon>Drosophilidae</taxon>
        <taxon>Drosophila</taxon>
    </lineage>
</organism>
<dbReference type="GO" id="GO:0048791">
    <property type="term" value="P:calcium ion-regulated exocytosis of neurotransmitter"/>
    <property type="evidence" value="ECO:0007669"/>
    <property type="project" value="TreeGrafter"/>
</dbReference>
<dbReference type="Pfam" id="PF00168">
    <property type="entry name" value="C2"/>
    <property type="match status" value="2"/>
</dbReference>
<evidence type="ECO:0000256" key="2">
    <source>
        <dbReference type="SAM" id="Phobius"/>
    </source>
</evidence>
<name>A0AAD4K6R3_9MUSC</name>
<dbReference type="PANTHER" id="PTHR10024:SF373">
    <property type="entry name" value="MIP05618P"/>
    <property type="match status" value="1"/>
</dbReference>
<keyword evidence="2" id="KW-0472">Membrane</keyword>
<feature type="domain" description="C2" evidence="3">
    <location>
        <begin position="354"/>
        <end position="478"/>
    </location>
</feature>
<feature type="region of interest" description="Disordered" evidence="1">
    <location>
        <begin position="129"/>
        <end position="156"/>
    </location>
</feature>
<dbReference type="GO" id="GO:0005509">
    <property type="term" value="F:calcium ion binding"/>
    <property type="evidence" value="ECO:0007669"/>
    <property type="project" value="TreeGrafter"/>
</dbReference>
<dbReference type="InterPro" id="IPR035892">
    <property type="entry name" value="C2_domain_sf"/>
</dbReference>
<comment type="caution">
    <text evidence="4">The sequence shown here is derived from an EMBL/GenBank/DDBJ whole genome shotgun (WGS) entry which is preliminary data.</text>
</comment>
<accession>A0AAD4K6R3</accession>
<dbReference type="CDD" id="cd08387">
    <property type="entry name" value="C2A_Synaptotagmin-8"/>
    <property type="match status" value="1"/>
</dbReference>
<dbReference type="InterPro" id="IPR000008">
    <property type="entry name" value="C2_dom"/>
</dbReference>
<dbReference type="Gene3D" id="2.60.40.150">
    <property type="entry name" value="C2 domain"/>
    <property type="match status" value="2"/>
</dbReference>
<evidence type="ECO:0000256" key="1">
    <source>
        <dbReference type="SAM" id="MobiDB-lite"/>
    </source>
</evidence>
<feature type="transmembrane region" description="Helical" evidence="2">
    <location>
        <begin position="25"/>
        <end position="44"/>
    </location>
</feature>
<evidence type="ECO:0000259" key="3">
    <source>
        <dbReference type="PROSITE" id="PS50004"/>
    </source>
</evidence>
<feature type="non-terminal residue" evidence="4">
    <location>
        <position position="1"/>
    </location>
</feature>
<dbReference type="GO" id="GO:0005544">
    <property type="term" value="F:calcium-dependent phospholipid binding"/>
    <property type="evidence" value="ECO:0007669"/>
    <property type="project" value="TreeGrafter"/>
</dbReference>
<dbReference type="PANTHER" id="PTHR10024">
    <property type="entry name" value="SYNAPTOTAGMIN"/>
    <property type="match status" value="1"/>
</dbReference>
<gene>
    <name evidence="4" type="ORF">KR093_007826</name>
</gene>
<dbReference type="CDD" id="cd00276">
    <property type="entry name" value="C2B_Synaptotagmin"/>
    <property type="match status" value="1"/>
</dbReference>
<dbReference type="SUPFAM" id="SSF49562">
    <property type="entry name" value="C2 domain (Calcium/lipid-binding domain, CaLB)"/>
    <property type="match status" value="2"/>
</dbReference>
<sequence>RLRLPPQATDMDIVIREEDISLTQIGIYASVSFLVVSAVGAVLYTTCSRRYRLNWFEQNLLESASEKDDEQRSREALVGYNVDHVHECVARSKLCGNHAGNLSPTSLRSEDADPAFWVPASTVTNTATAVQQQVSHTTEESAPPTPTSPTGSLKSNTLSYCSTTSAVPIARSDKHVVLAMQPGRPRVSSMNAKLDHTKIDMTLYRSHSQPKSSAPSTVANEVRGNLHVSLSYDPVAGLLNVRLLEAQNLQPRQFSGTADPYAKIRLLPDKKNFWQTRIHKKTLSPVFDEHFVFEVTAGVIDKRTLEILLYDFDAYSRHVCIGGSKLHLAHLDLSEQLKLWTPLTSASAQDMKVDLGDIMVSLAYLPSAERLMVVLIKARNLRIVDDARNSSDPYVKVSLLGPGGKKLKKRKTGVQRNTVNPVYNEALAFDVGKETLKNCLLEFTVVHDGLLGSSEILGRALIGNSPDVLHEEKIFFDEMFRAKNATAQWVPLQEPANNLAAAAKTATSKN</sequence>
<keyword evidence="2" id="KW-1133">Transmembrane helix</keyword>
<dbReference type="GO" id="GO:0000149">
    <property type="term" value="F:SNARE binding"/>
    <property type="evidence" value="ECO:0007669"/>
    <property type="project" value="TreeGrafter"/>
</dbReference>
<dbReference type="GO" id="GO:0048488">
    <property type="term" value="P:synaptic vesicle endocytosis"/>
    <property type="evidence" value="ECO:0007669"/>
    <property type="project" value="TreeGrafter"/>
</dbReference>